<dbReference type="SMART" id="SM00248">
    <property type="entry name" value="ANK"/>
    <property type="match status" value="2"/>
</dbReference>
<dbReference type="EMBL" id="MCFJ01000004">
    <property type="protein sequence ID" value="ORY67333.1"/>
    <property type="molecule type" value="Genomic_DNA"/>
</dbReference>
<sequence>MAAEHDGATIQQRLLGACQRDNVDDLQEIIDGCKGDEAKISDLMNNTVSPMGDYLYHVAAKHGSHWVINLLLDQPDFECDPINRREGDTPLHCAVRWANDNPTKRQDALALIDMMLEAGSDTRVKNKAKLTAIQLVDPSNKQLKDLIQEAEQANLNAADLVDTNDVKGNNSAFIDIPQQDDESDEDAEFSGSDDEERAEWERRRKARQGR</sequence>
<accession>A0A1Y2E6Y2</accession>
<protein>
    <submittedName>
        <fullName evidence="3">Uncharacterized protein</fullName>
    </submittedName>
</protein>
<dbReference type="InterPro" id="IPR002110">
    <property type="entry name" value="Ankyrin_rpt"/>
</dbReference>
<reference evidence="3 4" key="1">
    <citation type="submission" date="2016-07" db="EMBL/GenBank/DDBJ databases">
        <title>Pervasive Adenine N6-methylation of Active Genes in Fungi.</title>
        <authorList>
            <consortium name="DOE Joint Genome Institute"/>
            <person name="Mondo S.J."/>
            <person name="Dannebaum R.O."/>
            <person name="Kuo R.C."/>
            <person name="Labutti K."/>
            <person name="Haridas S."/>
            <person name="Kuo A."/>
            <person name="Salamov A."/>
            <person name="Ahrendt S.R."/>
            <person name="Lipzen A."/>
            <person name="Sullivan W."/>
            <person name="Andreopoulos W.B."/>
            <person name="Clum A."/>
            <person name="Lindquist E."/>
            <person name="Daum C."/>
            <person name="Ramamoorthy G.K."/>
            <person name="Gryganskyi A."/>
            <person name="Culley D."/>
            <person name="Magnuson J.K."/>
            <person name="James T.Y."/>
            <person name="O'Malley M.A."/>
            <person name="Stajich J.E."/>
            <person name="Spatafora J.W."/>
            <person name="Visel A."/>
            <person name="Grigoriev I.V."/>
        </authorList>
    </citation>
    <scope>NUCLEOTIDE SEQUENCE [LARGE SCALE GENOMIC DNA]</scope>
    <source>
        <strain evidence="3 4">CBS 129021</strain>
    </source>
</reference>
<dbReference type="SUPFAM" id="SSF48403">
    <property type="entry name" value="Ankyrin repeat"/>
    <property type="match status" value="1"/>
</dbReference>
<proteinExistence type="predicted"/>
<dbReference type="Pfam" id="PF12796">
    <property type="entry name" value="Ank_2"/>
    <property type="match status" value="1"/>
</dbReference>
<dbReference type="STRING" id="1141098.A0A1Y2E6Y2"/>
<comment type="caution">
    <text evidence="3">The sequence shown here is derived from an EMBL/GenBank/DDBJ whole genome shotgun (WGS) entry which is preliminary data.</text>
</comment>
<dbReference type="InterPro" id="IPR036770">
    <property type="entry name" value="Ankyrin_rpt-contain_sf"/>
</dbReference>
<name>A0A1Y2E6Y2_9PEZI</name>
<evidence type="ECO:0000256" key="1">
    <source>
        <dbReference type="PROSITE-ProRule" id="PRU00023"/>
    </source>
</evidence>
<feature type="compositionally biased region" description="Acidic residues" evidence="2">
    <location>
        <begin position="178"/>
        <end position="198"/>
    </location>
</feature>
<dbReference type="GeneID" id="63773732"/>
<organism evidence="3 4">
    <name type="scientific">Pseudomassariella vexata</name>
    <dbReference type="NCBI Taxonomy" id="1141098"/>
    <lineage>
        <taxon>Eukaryota</taxon>
        <taxon>Fungi</taxon>
        <taxon>Dikarya</taxon>
        <taxon>Ascomycota</taxon>
        <taxon>Pezizomycotina</taxon>
        <taxon>Sordariomycetes</taxon>
        <taxon>Xylariomycetidae</taxon>
        <taxon>Amphisphaeriales</taxon>
        <taxon>Pseudomassariaceae</taxon>
        <taxon>Pseudomassariella</taxon>
    </lineage>
</organism>
<dbReference type="OrthoDB" id="9995210at2759"/>
<dbReference type="AlphaFoldDB" id="A0A1Y2E6Y2"/>
<keyword evidence="4" id="KW-1185">Reference proteome</keyword>
<feature type="region of interest" description="Disordered" evidence="2">
    <location>
        <begin position="164"/>
        <end position="210"/>
    </location>
</feature>
<evidence type="ECO:0000256" key="2">
    <source>
        <dbReference type="SAM" id="MobiDB-lite"/>
    </source>
</evidence>
<dbReference type="Gene3D" id="1.25.40.20">
    <property type="entry name" value="Ankyrin repeat-containing domain"/>
    <property type="match status" value="1"/>
</dbReference>
<dbReference type="InParanoid" id="A0A1Y2E6Y2"/>
<gene>
    <name evidence="3" type="ORF">BCR38DRAFT_387840</name>
</gene>
<evidence type="ECO:0000313" key="3">
    <source>
        <dbReference type="EMBL" id="ORY67333.1"/>
    </source>
</evidence>
<dbReference type="FunCoup" id="A0A1Y2E6Y2">
    <property type="interactions" value="23"/>
</dbReference>
<dbReference type="PROSITE" id="PS50088">
    <property type="entry name" value="ANK_REPEAT"/>
    <property type="match status" value="1"/>
</dbReference>
<dbReference type="RefSeq" id="XP_040717957.1">
    <property type="nucleotide sequence ID" value="XM_040857520.1"/>
</dbReference>
<keyword evidence="1" id="KW-0040">ANK repeat</keyword>
<dbReference type="Proteomes" id="UP000193689">
    <property type="component" value="Unassembled WGS sequence"/>
</dbReference>
<feature type="repeat" description="ANK" evidence="1">
    <location>
        <begin position="86"/>
        <end position="127"/>
    </location>
</feature>
<evidence type="ECO:0000313" key="4">
    <source>
        <dbReference type="Proteomes" id="UP000193689"/>
    </source>
</evidence>